<accession>A0AAP0D8W0</accession>
<sequence>MSLKIVRQPTRNWLDLPSELTANILYRIGVLNILLSAQKVCTAWRKICKDPAMWTIVCIDAVSDRHNDIHYTDLCKHVVDRSQGQLVDITISGFLFDEIFRYIANRSSLLKRLIFVCCDEYTNGIWTECLKKFPLLEELSLYVTPASKEAIETAGRYCSKLKTLKVNQDFIFWEGYYDEEPITSLDEEHICDEIAMAIGLNLHDLRHLELIGNTMSNEGLEMILDGCHHLESLDLRACLFIDLKGDLGKRCLQQIKCLKLPDDSLEGCPYIYGNNGMARNVSVEGFESDMESEEVIEDESNIESEEEFDNESDE</sequence>
<comment type="caution">
    <text evidence="3">The sequence shown here is derived from an EMBL/GenBank/DDBJ whole genome shotgun (WGS) entry which is preliminary data.</text>
</comment>
<dbReference type="SUPFAM" id="SSF81383">
    <property type="entry name" value="F-box domain"/>
    <property type="match status" value="1"/>
</dbReference>
<dbReference type="Pfam" id="PF12937">
    <property type="entry name" value="F-box-like"/>
    <property type="match status" value="1"/>
</dbReference>
<evidence type="ECO:0000313" key="4">
    <source>
        <dbReference type="Proteomes" id="UP001408789"/>
    </source>
</evidence>
<dbReference type="Gene3D" id="1.20.1280.50">
    <property type="match status" value="1"/>
</dbReference>
<dbReference type="PANTHER" id="PTHR38926:SF80">
    <property type="entry name" value="F-BOX DOMAIN, LEUCINE-RICH REPEAT DOMAIN SUPERFAMILY"/>
    <property type="match status" value="1"/>
</dbReference>
<evidence type="ECO:0000259" key="2">
    <source>
        <dbReference type="PROSITE" id="PS50181"/>
    </source>
</evidence>
<protein>
    <recommendedName>
        <fullName evidence="2">F-box domain-containing protein</fullName>
    </recommendedName>
</protein>
<dbReference type="SUPFAM" id="SSF52047">
    <property type="entry name" value="RNI-like"/>
    <property type="match status" value="1"/>
</dbReference>
<dbReference type="CDD" id="cd22164">
    <property type="entry name" value="F-box_AtSKIP19-like"/>
    <property type="match status" value="1"/>
</dbReference>
<dbReference type="InterPro" id="IPR001810">
    <property type="entry name" value="F-box_dom"/>
</dbReference>
<dbReference type="EMBL" id="JBCNJP010000012">
    <property type="protein sequence ID" value="KAK9070750.1"/>
    <property type="molecule type" value="Genomic_DNA"/>
</dbReference>
<proteinExistence type="predicted"/>
<feature type="region of interest" description="Disordered" evidence="1">
    <location>
        <begin position="287"/>
        <end position="314"/>
    </location>
</feature>
<dbReference type="AlphaFoldDB" id="A0AAP0D8W0"/>
<dbReference type="InterPro" id="IPR032675">
    <property type="entry name" value="LRR_dom_sf"/>
</dbReference>
<gene>
    <name evidence="3" type="ORF">SSX86_011152</name>
</gene>
<dbReference type="Gene3D" id="3.80.10.10">
    <property type="entry name" value="Ribonuclease Inhibitor"/>
    <property type="match status" value="1"/>
</dbReference>
<organism evidence="3 4">
    <name type="scientific">Deinandra increscens subsp. villosa</name>
    <dbReference type="NCBI Taxonomy" id="3103831"/>
    <lineage>
        <taxon>Eukaryota</taxon>
        <taxon>Viridiplantae</taxon>
        <taxon>Streptophyta</taxon>
        <taxon>Embryophyta</taxon>
        <taxon>Tracheophyta</taxon>
        <taxon>Spermatophyta</taxon>
        <taxon>Magnoliopsida</taxon>
        <taxon>eudicotyledons</taxon>
        <taxon>Gunneridae</taxon>
        <taxon>Pentapetalae</taxon>
        <taxon>asterids</taxon>
        <taxon>campanulids</taxon>
        <taxon>Asterales</taxon>
        <taxon>Asteraceae</taxon>
        <taxon>Asteroideae</taxon>
        <taxon>Heliantheae alliance</taxon>
        <taxon>Madieae</taxon>
        <taxon>Madiinae</taxon>
        <taxon>Deinandra</taxon>
    </lineage>
</organism>
<name>A0AAP0D8W0_9ASTR</name>
<dbReference type="Proteomes" id="UP001408789">
    <property type="component" value="Unassembled WGS sequence"/>
</dbReference>
<evidence type="ECO:0000256" key="1">
    <source>
        <dbReference type="SAM" id="MobiDB-lite"/>
    </source>
</evidence>
<evidence type="ECO:0000313" key="3">
    <source>
        <dbReference type="EMBL" id="KAK9070750.1"/>
    </source>
</evidence>
<keyword evidence="4" id="KW-1185">Reference proteome</keyword>
<dbReference type="PROSITE" id="PS50181">
    <property type="entry name" value="FBOX"/>
    <property type="match status" value="1"/>
</dbReference>
<feature type="domain" description="F-box" evidence="2">
    <location>
        <begin position="10"/>
        <end position="57"/>
    </location>
</feature>
<dbReference type="PANTHER" id="PTHR38926">
    <property type="entry name" value="F-BOX DOMAIN CONTAINING PROTEIN, EXPRESSED"/>
    <property type="match status" value="1"/>
</dbReference>
<reference evidence="3 4" key="1">
    <citation type="submission" date="2024-04" db="EMBL/GenBank/DDBJ databases">
        <title>The reference genome of an endangered Asteraceae, Deinandra increscens subsp. villosa, native to the Central Coast of California.</title>
        <authorList>
            <person name="Guilliams M."/>
            <person name="Hasenstab-Lehman K."/>
            <person name="Meyer R."/>
            <person name="Mcevoy S."/>
        </authorList>
    </citation>
    <scope>NUCLEOTIDE SEQUENCE [LARGE SCALE GENOMIC DNA]</scope>
    <source>
        <tissue evidence="3">Leaf</tissue>
    </source>
</reference>
<dbReference type="InterPro" id="IPR036047">
    <property type="entry name" value="F-box-like_dom_sf"/>
</dbReference>